<dbReference type="Pfam" id="PF05699">
    <property type="entry name" value="Dimer_Tnp_hAT"/>
    <property type="match status" value="1"/>
</dbReference>
<accession>A0A151IT45</accession>
<dbReference type="PANTHER" id="PTHR37162:SF1">
    <property type="entry name" value="BED-TYPE DOMAIN-CONTAINING PROTEIN"/>
    <property type="match status" value="1"/>
</dbReference>
<sequence length="567" mass="65552">GKTDLIKHSQGVKHFENINFKKSVDNDNNKSEKLSQKDKVKQFEIKLAAFYAEHNVAFYTVDFNEIGESHKVPLLKDICMDPKVVQDFTLGRLKCTNIVKDIIAKREIEKVVDKLQSSRFSILIDESIDISDSKLIKLFEIFKNLKIPLKNISACDNASVMIGCNNSFMQRLKLEIPRLVTLNCICHSSAIVASKACEKLPSSCENLIRSISSYISGSAKRCVILREFQEFFKVERNKLLKRILENWNVLQNYFVLAVIEDKLKSAEIILSHLNDDIIKAYFLFLKYVLNFFNSFNALFQSRKILVHQLFESSQQLIRQLGRNFMTVNSLKCINNLNVDNEQNILNLENIHVGFECENLLKLLPLECRQQIKLACLDFYKTAVQEMLKRLPYKDPLFEHLTFLNPKIALYYDENRIKIKDLSHVAVIVENIDITQLDFEWRILPSIFDDEQTKELASLEIDEMWGKILAHKDFNDEIMFPNLQLLVEAVLSLPHSNAEAERIFSIVTDAKNKKRNRLSNDTVSTICVTRSSFQAEGINCTNFEIDPRYLELHNSQNLYGNKNISDEA</sequence>
<name>A0A151IT45_9HYME</name>
<evidence type="ECO:0000313" key="3">
    <source>
        <dbReference type="Proteomes" id="UP000078492"/>
    </source>
</evidence>
<protein>
    <recommendedName>
        <fullName evidence="1">HAT C-terminal dimerisation domain-containing protein</fullName>
    </recommendedName>
</protein>
<evidence type="ECO:0000259" key="1">
    <source>
        <dbReference type="Pfam" id="PF05699"/>
    </source>
</evidence>
<reference evidence="2 3" key="1">
    <citation type="submission" date="2015-09" db="EMBL/GenBank/DDBJ databases">
        <title>Trachymyrmex cornetzi WGS genome.</title>
        <authorList>
            <person name="Nygaard S."/>
            <person name="Hu H."/>
            <person name="Boomsma J."/>
            <person name="Zhang G."/>
        </authorList>
    </citation>
    <scope>NUCLEOTIDE SEQUENCE [LARGE SCALE GENOMIC DNA]</scope>
    <source>
        <strain evidence="2">Tcor2-1</strain>
        <tissue evidence="2">Whole body</tissue>
    </source>
</reference>
<dbReference type="InterPro" id="IPR008906">
    <property type="entry name" value="HATC_C_dom"/>
</dbReference>
<feature type="non-terminal residue" evidence="2">
    <location>
        <position position="1"/>
    </location>
</feature>
<dbReference type="STRING" id="471704.A0A151IT45"/>
<dbReference type="SUPFAM" id="SSF53098">
    <property type="entry name" value="Ribonuclease H-like"/>
    <property type="match status" value="1"/>
</dbReference>
<feature type="domain" description="HAT C-terminal dimerisation" evidence="1">
    <location>
        <begin position="477"/>
        <end position="530"/>
    </location>
</feature>
<keyword evidence="3" id="KW-1185">Reference proteome</keyword>
<dbReference type="EMBL" id="KQ981044">
    <property type="protein sequence ID" value="KYN10052.1"/>
    <property type="molecule type" value="Genomic_DNA"/>
</dbReference>
<dbReference type="Proteomes" id="UP000078492">
    <property type="component" value="Unassembled WGS sequence"/>
</dbReference>
<evidence type="ECO:0000313" key="2">
    <source>
        <dbReference type="EMBL" id="KYN10052.1"/>
    </source>
</evidence>
<dbReference type="InterPro" id="IPR012337">
    <property type="entry name" value="RNaseH-like_sf"/>
</dbReference>
<proteinExistence type="predicted"/>
<gene>
    <name evidence="2" type="ORF">ALC57_17824</name>
</gene>
<dbReference type="PANTHER" id="PTHR37162">
    <property type="entry name" value="HAT FAMILY DIMERISATION DOMAINCONTAINING PROTEIN-RELATED"/>
    <property type="match status" value="1"/>
</dbReference>
<dbReference type="GO" id="GO:0046983">
    <property type="term" value="F:protein dimerization activity"/>
    <property type="evidence" value="ECO:0007669"/>
    <property type="project" value="InterPro"/>
</dbReference>
<dbReference type="AlphaFoldDB" id="A0A151IT45"/>
<organism evidence="2 3">
    <name type="scientific">Trachymyrmex cornetzi</name>
    <dbReference type="NCBI Taxonomy" id="471704"/>
    <lineage>
        <taxon>Eukaryota</taxon>
        <taxon>Metazoa</taxon>
        <taxon>Ecdysozoa</taxon>
        <taxon>Arthropoda</taxon>
        <taxon>Hexapoda</taxon>
        <taxon>Insecta</taxon>
        <taxon>Pterygota</taxon>
        <taxon>Neoptera</taxon>
        <taxon>Endopterygota</taxon>
        <taxon>Hymenoptera</taxon>
        <taxon>Apocrita</taxon>
        <taxon>Aculeata</taxon>
        <taxon>Formicoidea</taxon>
        <taxon>Formicidae</taxon>
        <taxon>Myrmicinae</taxon>
        <taxon>Trachymyrmex</taxon>
    </lineage>
</organism>